<dbReference type="GO" id="GO:0046872">
    <property type="term" value="F:metal ion binding"/>
    <property type="evidence" value="ECO:0007669"/>
    <property type="project" value="UniProtKB-KW"/>
</dbReference>
<dbReference type="SUPFAM" id="SSF50814">
    <property type="entry name" value="Lipocalins"/>
    <property type="match status" value="1"/>
</dbReference>
<dbReference type="Gene3D" id="2.40.128.20">
    <property type="match status" value="1"/>
</dbReference>
<evidence type="ECO:0000313" key="4">
    <source>
        <dbReference type="EMBL" id="AIT61780.1"/>
    </source>
</evidence>
<feature type="domain" description="THAP4-like heme-binding" evidence="3">
    <location>
        <begin position="78"/>
        <end position="230"/>
    </location>
</feature>
<accession>A0A097II23</accession>
<dbReference type="EC" id="5.99.-.-" evidence="1"/>
<keyword evidence="5" id="KW-1185">Reference proteome</keyword>
<gene>
    <name evidence="4" type="ORF">CDOO_11280</name>
</gene>
<dbReference type="EMBL" id="CP006764">
    <property type="protein sequence ID" value="AIT61780.1"/>
    <property type="molecule type" value="Genomic_DNA"/>
</dbReference>
<feature type="compositionally biased region" description="Low complexity" evidence="2">
    <location>
        <begin position="51"/>
        <end position="64"/>
    </location>
</feature>
<dbReference type="InterPro" id="IPR014878">
    <property type="entry name" value="THAP4-like_heme-bd"/>
</dbReference>
<dbReference type="OrthoDB" id="4804006at2"/>
<dbReference type="Pfam" id="PF08768">
    <property type="entry name" value="THAP4_heme-bd"/>
    <property type="match status" value="1"/>
</dbReference>
<dbReference type="eggNOG" id="COG4044">
    <property type="taxonomic scope" value="Bacteria"/>
</dbReference>
<comment type="function">
    <text evidence="1">Heme-binding protein able to scavenge peroxynitrite and to protect free L-tyrosine against peroxynitrite-mediated nitration, by acting as a peroxynitrite isomerase that converts peroxynitrite to nitrate. Therefore, this protein likely plays a role in peroxynitrite sensing and in the detoxification of reactive nitrogen and oxygen species (RNS and ROS, respectively). Is able to bind nitric oxide (NO) in vitro, but may act as a sensor of peroxynitrite levels in vivo.</text>
</comment>
<name>A0A097II23_9CORY</name>
<comment type="caution">
    <text evidence="1">Lacks conserved residue(s) required for the propagation of feature annotation.</text>
</comment>
<evidence type="ECO:0000256" key="1">
    <source>
        <dbReference type="HAMAP-Rule" id="MF_01297"/>
    </source>
</evidence>
<dbReference type="AlphaFoldDB" id="A0A097II23"/>
<dbReference type="RefSeq" id="WP_018022730.1">
    <property type="nucleotide sequence ID" value="NZ_AQUX01000011.1"/>
</dbReference>
<comment type="cofactor">
    <cofactor evidence="1">
        <name>heme b</name>
        <dbReference type="ChEBI" id="CHEBI:60344"/>
    </cofactor>
    <text evidence="1">Binds 1 heme b group per subunit, that coordinates a highly solvent-exposed Fe(III) atom.</text>
</comment>
<dbReference type="InterPro" id="IPR045165">
    <property type="entry name" value="Nitrobindin"/>
</dbReference>
<dbReference type="KEGG" id="cdo:CDOO_11280"/>
<dbReference type="PANTHER" id="PTHR15854">
    <property type="entry name" value="THAP4 PROTEIN"/>
    <property type="match status" value="1"/>
</dbReference>
<dbReference type="STRING" id="558173.CDOO_11280"/>
<evidence type="ECO:0000259" key="3">
    <source>
        <dbReference type="Pfam" id="PF08768"/>
    </source>
</evidence>
<keyword evidence="1" id="KW-0349">Heme</keyword>
<dbReference type="HOGENOM" id="CLU_085483_0_0_11"/>
<dbReference type="InterPro" id="IPR012674">
    <property type="entry name" value="Calycin"/>
</dbReference>
<keyword evidence="1" id="KW-0408">Iron</keyword>
<dbReference type="InterPro" id="IPR022939">
    <property type="entry name" value="Nb(III)_bact/plant"/>
</dbReference>
<dbReference type="GO" id="GO:0062213">
    <property type="term" value="F:peroxynitrite isomerase activity"/>
    <property type="evidence" value="ECO:0007669"/>
    <property type="project" value="UniProtKB-UniRule"/>
</dbReference>
<keyword evidence="1" id="KW-0413">Isomerase</keyword>
<comment type="catalytic activity">
    <reaction evidence="1">
        <text>peroxynitrite = nitrate</text>
        <dbReference type="Rhea" id="RHEA:63116"/>
        <dbReference type="ChEBI" id="CHEBI:17632"/>
        <dbReference type="ChEBI" id="CHEBI:25941"/>
    </reaction>
</comment>
<sequence length="233" mass="25327">MNSDNEQAHQPSNLPDTPADAAAAASNSPLSGNDAVNLASEQSKSTAHRNIPPLDLGPLPIPDDTANLRQGPSLHDALLALLPLVGVWRGEGQATENGEQFNFGQQLIFSHDGEDYLSYESRIWRIDNEGNPTGPDQRETGFWRISEKDEIEAFFALSSGAVEIMYGQPFNERAWEVKSASTMVTERGPKNHGPGKRLYGLMPNNDLGWVDERSVGGGELTPHLSAQLKRIAG</sequence>
<feature type="short sequence motif" description="GXWXGXG" evidence="1">
    <location>
        <begin position="86"/>
        <end position="92"/>
    </location>
</feature>
<keyword evidence="1" id="KW-0479">Metal-binding</keyword>
<feature type="binding site" description="axial binding residue" evidence="1">
    <location>
        <position position="223"/>
    </location>
    <ligand>
        <name>heme b</name>
        <dbReference type="ChEBI" id="CHEBI:60344"/>
    </ligand>
    <ligandPart>
        <name>Fe</name>
        <dbReference type="ChEBI" id="CHEBI:18248"/>
    </ligandPart>
</feature>
<dbReference type="Proteomes" id="UP000029914">
    <property type="component" value="Chromosome"/>
</dbReference>
<dbReference type="CDD" id="cd07828">
    <property type="entry name" value="lipocalin_heme-bd-THAP4-like"/>
    <property type="match status" value="1"/>
</dbReference>
<dbReference type="GO" id="GO:0020037">
    <property type="term" value="F:heme binding"/>
    <property type="evidence" value="ECO:0007669"/>
    <property type="project" value="UniProtKB-UniRule"/>
</dbReference>
<protein>
    <recommendedName>
        <fullName evidence="1">Peroxynitrite isomerase</fullName>
        <ecNumber evidence="1">5.99.-.-</ecNumber>
    </recommendedName>
    <alternativeName>
        <fullName evidence="1">Ferric nitrobindin</fullName>
        <shortName evidence="1">Nb(III)</shortName>
    </alternativeName>
</protein>
<feature type="compositionally biased region" description="Polar residues" evidence="2">
    <location>
        <begin position="1"/>
        <end position="15"/>
    </location>
</feature>
<proteinExistence type="inferred from homology"/>
<organism evidence="4 5">
    <name type="scientific">Corynebacterium doosanense CAU 212 = DSM 45436</name>
    <dbReference type="NCBI Taxonomy" id="558173"/>
    <lineage>
        <taxon>Bacteria</taxon>
        <taxon>Bacillati</taxon>
        <taxon>Actinomycetota</taxon>
        <taxon>Actinomycetes</taxon>
        <taxon>Mycobacteriales</taxon>
        <taxon>Corynebacteriaceae</taxon>
        <taxon>Corynebacterium</taxon>
    </lineage>
</organism>
<dbReference type="PANTHER" id="PTHR15854:SF4">
    <property type="entry name" value="PEROXYNITRITE ISOMERASE THAP4"/>
    <property type="match status" value="1"/>
</dbReference>
<feature type="binding site" evidence="1">
    <location>
        <position position="190"/>
    </location>
    <ligand>
        <name>heme b</name>
        <dbReference type="ChEBI" id="CHEBI:60344"/>
    </ligand>
</feature>
<evidence type="ECO:0000313" key="5">
    <source>
        <dbReference type="Proteomes" id="UP000029914"/>
    </source>
</evidence>
<evidence type="ECO:0000256" key="2">
    <source>
        <dbReference type="SAM" id="MobiDB-lite"/>
    </source>
</evidence>
<comment type="similarity">
    <text evidence="1">Belongs to the nitrobindin family.</text>
</comment>
<feature type="region of interest" description="Disordered" evidence="2">
    <location>
        <begin position="1"/>
        <end position="68"/>
    </location>
</feature>
<comment type="pathway">
    <text evidence="1">Nitrogen metabolism.</text>
</comment>
<dbReference type="HAMAP" id="MF_01297">
    <property type="entry name" value="nitrobindin"/>
    <property type="match status" value="1"/>
</dbReference>
<reference evidence="4 5" key="1">
    <citation type="submission" date="2013-09" db="EMBL/GenBank/DDBJ databases">
        <title>Complete genome sequence of Corynebacterium doosanense CAU 212(T) (=DSM 45436(T)), isolated from activated sludge.</title>
        <authorList>
            <person name="Schaffert L."/>
            <person name="Albersmeier A."/>
            <person name="Kalinowski J."/>
            <person name="Ruckert C."/>
        </authorList>
    </citation>
    <scope>NUCLEOTIDE SEQUENCE [LARGE SCALE GENOMIC DNA]</scope>
    <source>
        <strain evidence="4 5">CAU 212</strain>
    </source>
</reference>
<comment type="domain">
    <text evidence="1">Forms a 10-stranded antiparallel beta-barrel structure able to accommodate a hydrophobic ligand in its interior. In fact, this fold hosts the heme group, which is located in a wide surface cleft.</text>
</comment>